<evidence type="ECO:0000313" key="1">
    <source>
        <dbReference type="EMBL" id="KAH3867621.1"/>
    </source>
</evidence>
<gene>
    <name evidence="1" type="ORF">DPMN_030753</name>
</gene>
<name>A0A9D4M0Z6_DREPO</name>
<accession>A0A9D4M0Z6</accession>
<dbReference type="Proteomes" id="UP000828390">
    <property type="component" value="Unassembled WGS sequence"/>
</dbReference>
<comment type="caution">
    <text evidence="1">The sequence shown here is derived from an EMBL/GenBank/DDBJ whole genome shotgun (WGS) entry which is preliminary data.</text>
</comment>
<organism evidence="1 2">
    <name type="scientific">Dreissena polymorpha</name>
    <name type="common">Zebra mussel</name>
    <name type="synonym">Mytilus polymorpha</name>
    <dbReference type="NCBI Taxonomy" id="45954"/>
    <lineage>
        <taxon>Eukaryota</taxon>
        <taxon>Metazoa</taxon>
        <taxon>Spiralia</taxon>
        <taxon>Lophotrochozoa</taxon>
        <taxon>Mollusca</taxon>
        <taxon>Bivalvia</taxon>
        <taxon>Autobranchia</taxon>
        <taxon>Heteroconchia</taxon>
        <taxon>Euheterodonta</taxon>
        <taxon>Imparidentia</taxon>
        <taxon>Neoheterodontei</taxon>
        <taxon>Myida</taxon>
        <taxon>Dreissenoidea</taxon>
        <taxon>Dreissenidae</taxon>
        <taxon>Dreissena</taxon>
    </lineage>
</organism>
<keyword evidence="2" id="KW-1185">Reference proteome</keyword>
<dbReference type="EMBL" id="JAIWYP010000002">
    <property type="protein sequence ID" value="KAH3867621.1"/>
    <property type="molecule type" value="Genomic_DNA"/>
</dbReference>
<reference evidence="1" key="2">
    <citation type="submission" date="2020-11" db="EMBL/GenBank/DDBJ databases">
        <authorList>
            <person name="McCartney M.A."/>
            <person name="Auch B."/>
            <person name="Kono T."/>
            <person name="Mallez S."/>
            <person name="Becker A."/>
            <person name="Gohl D.M."/>
            <person name="Silverstein K.A.T."/>
            <person name="Koren S."/>
            <person name="Bechman K.B."/>
            <person name="Herman A."/>
            <person name="Abrahante J.E."/>
            <person name="Garbe J."/>
        </authorList>
    </citation>
    <scope>NUCLEOTIDE SEQUENCE</scope>
    <source>
        <strain evidence="1">Duluth1</strain>
        <tissue evidence="1">Whole animal</tissue>
    </source>
</reference>
<evidence type="ECO:0000313" key="2">
    <source>
        <dbReference type="Proteomes" id="UP000828390"/>
    </source>
</evidence>
<dbReference type="AlphaFoldDB" id="A0A9D4M0Z6"/>
<protein>
    <submittedName>
        <fullName evidence="1">Uncharacterized protein</fullName>
    </submittedName>
</protein>
<sequence>MLIWNVALECWAGSTFTPNHFKTNADPEYRAGVLSWLRIRREIFKTKSDLTNADLECRAGVMSWLSICLNAFETNADLECLAGMQSWLSIRRYTFKTNADLKCRTGV</sequence>
<reference evidence="1" key="1">
    <citation type="journal article" date="2019" name="bioRxiv">
        <title>The Genome of the Zebra Mussel, Dreissena polymorpha: A Resource for Invasive Species Research.</title>
        <authorList>
            <person name="McCartney M.A."/>
            <person name="Auch B."/>
            <person name="Kono T."/>
            <person name="Mallez S."/>
            <person name="Zhang Y."/>
            <person name="Obille A."/>
            <person name="Becker A."/>
            <person name="Abrahante J.E."/>
            <person name="Garbe J."/>
            <person name="Badalamenti J.P."/>
            <person name="Herman A."/>
            <person name="Mangelson H."/>
            <person name="Liachko I."/>
            <person name="Sullivan S."/>
            <person name="Sone E.D."/>
            <person name="Koren S."/>
            <person name="Silverstein K.A.T."/>
            <person name="Beckman K.B."/>
            <person name="Gohl D.M."/>
        </authorList>
    </citation>
    <scope>NUCLEOTIDE SEQUENCE</scope>
    <source>
        <strain evidence="1">Duluth1</strain>
        <tissue evidence="1">Whole animal</tissue>
    </source>
</reference>
<proteinExistence type="predicted"/>